<gene>
    <name evidence="8" type="primary">IGSF3</name>
</gene>
<evidence type="ECO:0000256" key="3">
    <source>
        <dbReference type="ARBA" id="ARBA00023319"/>
    </source>
</evidence>
<evidence type="ECO:0000313" key="9">
    <source>
        <dbReference type="Proteomes" id="UP000823872"/>
    </source>
</evidence>
<feature type="domain" description="Ig-like" evidence="7">
    <location>
        <begin position="676"/>
        <end position="803"/>
    </location>
</feature>
<dbReference type="PANTHER" id="PTHR12207">
    <property type="entry name" value="V-SET AND TRANSMEMBRANE DOMAIN-CONTAINING PROTEIN"/>
    <property type="match status" value="1"/>
</dbReference>
<dbReference type="InterPro" id="IPR036179">
    <property type="entry name" value="Ig-like_dom_sf"/>
</dbReference>
<feature type="domain" description="Ig-like" evidence="7">
    <location>
        <begin position="813"/>
        <end position="945"/>
    </location>
</feature>
<dbReference type="CDD" id="cd00099">
    <property type="entry name" value="IgV"/>
    <property type="match status" value="1"/>
</dbReference>
<evidence type="ECO:0000256" key="5">
    <source>
        <dbReference type="SAM" id="Phobius"/>
    </source>
</evidence>
<evidence type="ECO:0000256" key="1">
    <source>
        <dbReference type="ARBA" id="ARBA00022729"/>
    </source>
</evidence>
<keyword evidence="2" id="KW-1015">Disulfide bond</keyword>
<sequence length="1196" mass="135495">MKCFLPVLSCLAVLGVVLAQRHVAVQEGPLYRTEGSHITIWCNVSGYQGPSEQNFQWSIYLPSAPEREVQIVSTVDSSFPYAIYTQRVRGGKIYVERVQGNSALLHITDLQARDAGEYECHTPNTDERYFGSYSAKMNLVVIPDTLQTTAIPQTLHKVEQDPLELTCEVATETFQHSHLSVAWLRQRGGEKPAEVISLSRDFVLHSSSEYAQRQSLGEVRLDKLGSTTFRLTVFHLRPSDQGEFYCEAAEWIQDPDGSWYAMTRKRSEGTVVNVQPTDKEFTVRLETEKRLYTVGEPVEFRCILEAQNVPDRYFAVSWAFNSSLIASMGPNAVPVLNSEFAHREARGQLKVAKESDSVFVLKIYHLRQDDSGKYNCRVTEREKTVTGEFIDKESKRPKNIPIIVLPIKSSISVEVASNASVILEGEHLHFSCSVRTAGRPQGRFSVIWQLVDRQNRRSNIMWLDRDGTVQPGASYWERSSFGGVQMEQVQPNSFSLGIFNSRKEDEGQYECHVTEWVRAVDGEWQIVGERRASTPISITALEMGFAVTAISRTPGVTYSDSFDLQCIIKPHYPARVPVSVTWRFQPVGTIEFHDLVTFTRDGGVQWGDRSSSFRTRTAIEKAESSNNVRLSISRASDTEAGKYQCVAELWRKNYNNSWTRLAERTSNLLEIRVLQPVTKLQVSKSKRTLTLVENRPIQLNCSVKSQTSSNSHFAVLWYVHKPSDADGKLILKTTHSSAFEYGTYAEEEGLRPRLQFERHVSGGLFSLTVQRAEVSDSGSYYCHVEEWLLSPNYAWYKLAEEVSGRTEVTVKRPDSRLKLSQAQGNLSVLETQQVQLECVVLNRTSAASQLVVEWFVWKPNHPERETVARLSREATFHYGEQAAKNNLKGRLHLESPSSGVYRLFIQNVAVQDSGTYSCHVEEWLPSPSGVWYKRAEDTAGQMAVTVMRPDFISCVPQRIYGTVNTSVTLYTSGSIPIKEIMWKKKKDKVVEWDEEFLKPRAYPPFVDRVHLDVTSGNLTIFNLTSSDEEDYEVELSGITDTKFTLYVIEPLPFPTLNCTFTAENITVHCGIPETYSSHINLIKYSWNCFSEQCQNSTNSSKVSIKRESDLSQEIQCIISNPLSKQASSLVLATCVPDNSRHSFVIIASVLFVVILAMFVLLYRRDFLKRDGERDRTEKEAINDRNSDPTSRLHATP</sequence>
<dbReference type="Ensembl" id="ENSFCTT00005076995.1">
    <property type="protein sequence ID" value="ENSFCTP00005053928.1"/>
    <property type="gene ID" value="ENSFCTG00005027159.1"/>
</dbReference>
<reference evidence="8" key="2">
    <citation type="submission" date="2025-08" db="UniProtKB">
        <authorList>
            <consortium name="Ensembl"/>
        </authorList>
    </citation>
    <scope>IDENTIFICATION</scope>
    <source>
        <strain evidence="8">breed Abyssinian</strain>
    </source>
</reference>
<protein>
    <recommendedName>
        <fullName evidence="7">Ig-like domain-containing protein</fullName>
    </recommendedName>
</protein>
<feature type="chain" id="PRO_5046805274" description="Ig-like domain-containing protein" evidence="6">
    <location>
        <begin position="20"/>
        <end position="1196"/>
    </location>
</feature>
<dbReference type="InterPro" id="IPR003599">
    <property type="entry name" value="Ig_sub"/>
</dbReference>
<dbReference type="CDD" id="cd05775">
    <property type="entry name" value="IgV_CD2_like_N"/>
    <property type="match status" value="1"/>
</dbReference>
<keyword evidence="5" id="KW-1133">Transmembrane helix</keyword>
<feature type="compositionally biased region" description="Basic and acidic residues" evidence="4">
    <location>
        <begin position="1173"/>
        <end position="1186"/>
    </location>
</feature>
<feature type="region of interest" description="Disordered" evidence="4">
    <location>
        <begin position="1173"/>
        <end position="1196"/>
    </location>
</feature>
<dbReference type="SMART" id="SM00408">
    <property type="entry name" value="IGc2"/>
    <property type="match status" value="4"/>
</dbReference>
<dbReference type="PANTHER" id="PTHR12207:SF21">
    <property type="entry name" value="IMMUNOGLOBULIN SUPERFAMILY MEMBER 3"/>
    <property type="match status" value="1"/>
</dbReference>
<dbReference type="InterPro" id="IPR013106">
    <property type="entry name" value="Ig_V-set"/>
</dbReference>
<feature type="signal peptide" evidence="6">
    <location>
        <begin position="1"/>
        <end position="19"/>
    </location>
</feature>
<dbReference type="InterPro" id="IPR007110">
    <property type="entry name" value="Ig-like_dom"/>
</dbReference>
<accession>A0ABI8A3X5</accession>
<dbReference type="SMART" id="SM00406">
    <property type="entry name" value="IGv"/>
    <property type="match status" value="5"/>
</dbReference>
<organism evidence="8 9">
    <name type="scientific">Felis catus</name>
    <name type="common">Cat</name>
    <name type="synonym">Felis silvestris catus</name>
    <dbReference type="NCBI Taxonomy" id="9685"/>
    <lineage>
        <taxon>Eukaryota</taxon>
        <taxon>Metazoa</taxon>
        <taxon>Chordata</taxon>
        <taxon>Craniata</taxon>
        <taxon>Vertebrata</taxon>
        <taxon>Euteleostomi</taxon>
        <taxon>Mammalia</taxon>
        <taxon>Eutheria</taxon>
        <taxon>Laurasiatheria</taxon>
        <taxon>Carnivora</taxon>
        <taxon>Feliformia</taxon>
        <taxon>Felidae</taxon>
        <taxon>Felinae</taxon>
        <taxon>Felis</taxon>
    </lineage>
</organism>
<keyword evidence="1 6" id="KW-0732">Signal</keyword>
<reference evidence="8 9" key="1">
    <citation type="submission" date="2021-02" db="EMBL/GenBank/DDBJ databases">
        <title>Safari Cat Assemblies.</title>
        <authorList>
            <person name="Bredemeyer K.R."/>
            <person name="Murphy W.J."/>
        </authorList>
    </citation>
    <scope>NUCLEOTIDE SEQUENCE [LARGE SCALE GENOMIC DNA]</scope>
</reference>
<dbReference type="SUPFAM" id="SSF48726">
    <property type="entry name" value="Immunoglobulin"/>
    <property type="match status" value="8"/>
</dbReference>
<dbReference type="InterPro" id="IPR003598">
    <property type="entry name" value="Ig_sub2"/>
</dbReference>
<evidence type="ECO:0000259" key="7">
    <source>
        <dbReference type="PROSITE" id="PS50835"/>
    </source>
</evidence>
<dbReference type="InterPro" id="IPR051102">
    <property type="entry name" value="IgSF_V-set/TM_domain"/>
</dbReference>
<keyword evidence="5" id="KW-0812">Transmembrane</keyword>
<reference evidence="8" key="3">
    <citation type="submission" date="2025-09" db="UniProtKB">
        <authorList>
            <consortium name="Ensembl"/>
        </authorList>
    </citation>
    <scope>IDENTIFICATION</scope>
    <source>
        <strain evidence="8">breed Abyssinian</strain>
    </source>
</reference>
<feature type="transmembrane region" description="Helical" evidence="5">
    <location>
        <begin position="1143"/>
        <end position="1162"/>
    </location>
</feature>
<evidence type="ECO:0000256" key="4">
    <source>
        <dbReference type="SAM" id="MobiDB-lite"/>
    </source>
</evidence>
<feature type="domain" description="Ig-like" evidence="7">
    <location>
        <begin position="143"/>
        <end position="248"/>
    </location>
</feature>
<dbReference type="InterPro" id="IPR013783">
    <property type="entry name" value="Ig-like_fold"/>
</dbReference>
<name>A0ABI8A3X5_FELCA</name>
<dbReference type="Gene3D" id="2.60.40.10">
    <property type="entry name" value="Immunoglobulins"/>
    <property type="match status" value="8"/>
</dbReference>
<evidence type="ECO:0000313" key="8">
    <source>
        <dbReference type="Ensembl" id="ENSFCTP00005053928.1"/>
    </source>
</evidence>
<feature type="domain" description="Ig-like" evidence="7">
    <location>
        <begin position="6"/>
        <end position="138"/>
    </location>
</feature>
<dbReference type="SMART" id="SM00409">
    <property type="entry name" value="IG"/>
    <property type="match status" value="8"/>
</dbReference>
<dbReference type="Pfam" id="PF07686">
    <property type="entry name" value="V-set"/>
    <property type="match status" value="4"/>
</dbReference>
<keyword evidence="9" id="KW-1185">Reference proteome</keyword>
<proteinExistence type="predicted"/>
<evidence type="ECO:0000256" key="6">
    <source>
        <dbReference type="SAM" id="SignalP"/>
    </source>
</evidence>
<feature type="domain" description="Ig-like" evidence="7">
    <location>
        <begin position="276"/>
        <end position="386"/>
    </location>
</feature>
<keyword evidence="3" id="KW-0393">Immunoglobulin domain</keyword>
<dbReference type="GeneTree" id="ENSGT00940000155177"/>
<evidence type="ECO:0000256" key="2">
    <source>
        <dbReference type="ARBA" id="ARBA00023157"/>
    </source>
</evidence>
<keyword evidence="5" id="KW-0472">Membrane</keyword>
<dbReference type="PROSITE" id="PS50835">
    <property type="entry name" value="IG_LIKE"/>
    <property type="match status" value="7"/>
</dbReference>
<dbReference type="Proteomes" id="UP000823872">
    <property type="component" value="Chromosome C1"/>
</dbReference>
<feature type="domain" description="Ig-like" evidence="7">
    <location>
        <begin position="401"/>
        <end position="539"/>
    </location>
</feature>
<feature type="domain" description="Ig-like" evidence="7">
    <location>
        <begin position="559"/>
        <end position="648"/>
    </location>
</feature>